<reference evidence="14" key="1">
    <citation type="submission" date="2022-04" db="EMBL/GenBank/DDBJ databases">
        <title>Complete genome sequences of Ezakiella coagulans and Fenollaria massiliensis.</title>
        <authorList>
            <person name="France M.T."/>
            <person name="Clifford J."/>
            <person name="Narina S."/>
            <person name="Rutt L."/>
            <person name="Ravel J."/>
        </authorList>
    </citation>
    <scope>NUCLEOTIDE SEQUENCE</scope>
    <source>
        <strain evidence="14">C0061C2</strain>
    </source>
</reference>
<dbReference type="AlphaFoldDB" id="A0A9E7DKL7"/>
<evidence type="ECO:0000256" key="9">
    <source>
        <dbReference type="ARBA" id="ARBA00022989"/>
    </source>
</evidence>
<dbReference type="InterPro" id="IPR002528">
    <property type="entry name" value="MATE_fam"/>
</dbReference>
<evidence type="ECO:0000256" key="8">
    <source>
        <dbReference type="ARBA" id="ARBA00022692"/>
    </source>
</evidence>
<accession>A0A9E7DKL7</accession>
<evidence type="ECO:0000256" key="4">
    <source>
        <dbReference type="ARBA" id="ARBA00020268"/>
    </source>
</evidence>
<feature type="transmembrane region" description="Helical" evidence="13">
    <location>
        <begin position="323"/>
        <end position="343"/>
    </location>
</feature>
<dbReference type="Pfam" id="PF01554">
    <property type="entry name" value="MatE"/>
    <property type="match status" value="2"/>
</dbReference>
<keyword evidence="6" id="KW-0050">Antiport</keyword>
<dbReference type="CDD" id="cd13140">
    <property type="entry name" value="MATE_like_1"/>
    <property type="match status" value="1"/>
</dbReference>
<keyword evidence="9 13" id="KW-1133">Transmembrane helix</keyword>
<evidence type="ECO:0000256" key="3">
    <source>
        <dbReference type="ARBA" id="ARBA00010199"/>
    </source>
</evidence>
<feature type="transmembrane region" description="Helical" evidence="13">
    <location>
        <begin position="138"/>
        <end position="157"/>
    </location>
</feature>
<keyword evidence="5" id="KW-0813">Transport</keyword>
<keyword evidence="7" id="KW-1003">Cell membrane</keyword>
<keyword evidence="8 13" id="KW-0812">Transmembrane</keyword>
<feature type="transmembrane region" description="Helical" evidence="13">
    <location>
        <begin position="418"/>
        <end position="436"/>
    </location>
</feature>
<dbReference type="GO" id="GO:0042910">
    <property type="term" value="F:xenobiotic transmembrane transporter activity"/>
    <property type="evidence" value="ECO:0007669"/>
    <property type="project" value="InterPro"/>
</dbReference>
<dbReference type="PANTHER" id="PTHR43298">
    <property type="entry name" value="MULTIDRUG RESISTANCE PROTEIN NORM-RELATED"/>
    <property type="match status" value="1"/>
</dbReference>
<evidence type="ECO:0000256" key="6">
    <source>
        <dbReference type="ARBA" id="ARBA00022449"/>
    </source>
</evidence>
<dbReference type="PANTHER" id="PTHR43298:SF2">
    <property type="entry name" value="FMN_FAD EXPORTER YEEO-RELATED"/>
    <property type="match status" value="1"/>
</dbReference>
<evidence type="ECO:0000256" key="1">
    <source>
        <dbReference type="ARBA" id="ARBA00003408"/>
    </source>
</evidence>
<sequence length="450" mass="49239">MRDTRDLTQGEISPILFKLAIPLMGTSLLQMSYQITDMFWLGKVGTQAVAAVGIVGQYLWLISSLIILCQVGLSVGVSQSFGKSDLEKTKDYISGGFRLGLIIAMTITAIFIIFHNELIGLYSFKEGDAAVQELASEYMVAIAFGLGFMFLNPLFAATFNSMGNSKTPFMISSIGLLVNMVLDPVFIFVFHMGAMGTAIASVIATLVIFLIYIYIGFKNDLIYVRVNYLKKVPSEITNHILKLGIPMTLMEACHAAVSMVLTGYLTKLGAYAVSAMSIGSQIESISWMTANGFSVANTAFTGQNFGKGTYDRIVLGFKKSMRIMATLGTATSLLLIVFATPIFSAFLPNDPVAMQAGADYLRILGYSQLFMVIEIGVTGFFNGIGRTKEPSYSGVILNLMRIPFAIFFMKYYGLDGVWIAISLSSILKGIVAYVWFKIILKKEIEPRVIA</sequence>
<comment type="subcellular location">
    <subcellularLocation>
        <location evidence="2">Cell membrane</location>
        <topology evidence="2">Multi-pass membrane protein</topology>
    </subcellularLocation>
</comment>
<evidence type="ECO:0000313" key="14">
    <source>
        <dbReference type="EMBL" id="UQK59569.1"/>
    </source>
</evidence>
<feature type="transmembrane region" description="Helical" evidence="13">
    <location>
        <begin position="99"/>
        <end position="118"/>
    </location>
</feature>
<name>A0A9E7DKL7_9FIRM</name>
<dbReference type="EMBL" id="CP096649">
    <property type="protein sequence ID" value="UQK59569.1"/>
    <property type="molecule type" value="Genomic_DNA"/>
</dbReference>
<dbReference type="PIRSF" id="PIRSF006603">
    <property type="entry name" value="DinF"/>
    <property type="match status" value="1"/>
</dbReference>
<evidence type="ECO:0000256" key="5">
    <source>
        <dbReference type="ARBA" id="ARBA00022448"/>
    </source>
</evidence>
<keyword evidence="10" id="KW-0406">Ion transport</keyword>
<dbReference type="Proteomes" id="UP000831151">
    <property type="component" value="Chromosome"/>
</dbReference>
<dbReference type="KEGG" id="fms:M1R53_02685"/>
<dbReference type="InterPro" id="IPR050222">
    <property type="entry name" value="MATE_MdtK"/>
</dbReference>
<dbReference type="GO" id="GO:0015297">
    <property type="term" value="F:antiporter activity"/>
    <property type="evidence" value="ECO:0007669"/>
    <property type="project" value="UniProtKB-KW"/>
</dbReference>
<dbReference type="GO" id="GO:0006811">
    <property type="term" value="P:monoatomic ion transport"/>
    <property type="evidence" value="ECO:0007669"/>
    <property type="project" value="UniProtKB-KW"/>
</dbReference>
<feature type="transmembrane region" description="Helical" evidence="13">
    <location>
        <begin position="395"/>
        <end position="412"/>
    </location>
</feature>
<evidence type="ECO:0000256" key="7">
    <source>
        <dbReference type="ARBA" id="ARBA00022475"/>
    </source>
</evidence>
<evidence type="ECO:0000256" key="11">
    <source>
        <dbReference type="ARBA" id="ARBA00023136"/>
    </source>
</evidence>
<feature type="transmembrane region" description="Helical" evidence="13">
    <location>
        <begin position="12"/>
        <end position="33"/>
    </location>
</feature>
<dbReference type="NCBIfam" id="TIGR00797">
    <property type="entry name" value="matE"/>
    <property type="match status" value="1"/>
</dbReference>
<gene>
    <name evidence="14" type="ORF">M1R53_02685</name>
</gene>
<dbReference type="InterPro" id="IPR048279">
    <property type="entry name" value="MdtK-like"/>
</dbReference>
<keyword evidence="11 13" id="KW-0472">Membrane</keyword>
<comment type="function">
    <text evidence="1">Multidrug efflux pump.</text>
</comment>
<evidence type="ECO:0000256" key="13">
    <source>
        <dbReference type="SAM" id="Phobius"/>
    </source>
</evidence>
<evidence type="ECO:0000256" key="10">
    <source>
        <dbReference type="ARBA" id="ARBA00023065"/>
    </source>
</evidence>
<feature type="transmembrane region" description="Helical" evidence="13">
    <location>
        <begin position="58"/>
        <end position="78"/>
    </location>
</feature>
<organism evidence="14 15">
    <name type="scientific">Fenollaria massiliensis</name>
    <dbReference type="NCBI Taxonomy" id="938288"/>
    <lineage>
        <taxon>Bacteria</taxon>
        <taxon>Bacillati</taxon>
        <taxon>Bacillota</taxon>
        <taxon>Clostridia</taxon>
        <taxon>Eubacteriales</taxon>
        <taxon>Fenollaria</taxon>
    </lineage>
</organism>
<feature type="transmembrane region" description="Helical" evidence="13">
    <location>
        <begin position="363"/>
        <end position="383"/>
    </location>
</feature>
<evidence type="ECO:0000256" key="2">
    <source>
        <dbReference type="ARBA" id="ARBA00004651"/>
    </source>
</evidence>
<dbReference type="RefSeq" id="WP_249242978.1">
    <property type="nucleotide sequence ID" value="NZ_CP096649.1"/>
</dbReference>
<feature type="transmembrane region" description="Helical" evidence="13">
    <location>
        <begin position="196"/>
        <end position="215"/>
    </location>
</feature>
<proteinExistence type="inferred from homology"/>
<evidence type="ECO:0000313" key="15">
    <source>
        <dbReference type="Proteomes" id="UP000831151"/>
    </source>
</evidence>
<dbReference type="GO" id="GO:0005886">
    <property type="term" value="C:plasma membrane"/>
    <property type="evidence" value="ECO:0007669"/>
    <property type="project" value="UniProtKB-SubCell"/>
</dbReference>
<feature type="transmembrane region" description="Helical" evidence="13">
    <location>
        <begin position="169"/>
        <end position="190"/>
    </location>
</feature>
<comment type="similarity">
    <text evidence="3">Belongs to the multi antimicrobial extrusion (MATE) (TC 2.A.66.1) family.</text>
</comment>
<evidence type="ECO:0000256" key="12">
    <source>
        <dbReference type="ARBA" id="ARBA00031636"/>
    </source>
</evidence>
<keyword evidence="15" id="KW-1185">Reference proteome</keyword>
<protein>
    <recommendedName>
        <fullName evidence="4">Probable multidrug resistance protein NorM</fullName>
    </recommendedName>
    <alternativeName>
        <fullName evidence="12">Multidrug-efflux transporter</fullName>
    </alternativeName>
</protein>